<dbReference type="PROSITE" id="PS00076">
    <property type="entry name" value="PYRIDINE_REDOX_1"/>
    <property type="match status" value="1"/>
</dbReference>
<dbReference type="FunFam" id="3.50.50.60:FF:000051">
    <property type="entry name" value="Glutathione reductase"/>
    <property type="match status" value="1"/>
</dbReference>
<comment type="catalytic activity">
    <reaction evidence="10">
        <text>2 glutathione + NADP(+) = glutathione disulfide + NADPH + H(+)</text>
        <dbReference type="Rhea" id="RHEA:11740"/>
        <dbReference type="ChEBI" id="CHEBI:15378"/>
        <dbReference type="ChEBI" id="CHEBI:57783"/>
        <dbReference type="ChEBI" id="CHEBI:57925"/>
        <dbReference type="ChEBI" id="CHEBI:58297"/>
        <dbReference type="ChEBI" id="CHEBI:58349"/>
        <dbReference type="EC" id="1.8.1.7"/>
    </reaction>
</comment>
<dbReference type="EMBL" id="HBDZ01003436">
    <property type="protein sequence ID" value="CAD8232727.1"/>
    <property type="molecule type" value="Transcribed_RNA"/>
</dbReference>
<evidence type="ECO:0000256" key="14">
    <source>
        <dbReference type="RuleBase" id="RU003691"/>
    </source>
</evidence>
<proteinExistence type="inferred from homology"/>
<evidence type="ECO:0000256" key="7">
    <source>
        <dbReference type="ARBA" id="ARBA00023002"/>
    </source>
</evidence>
<evidence type="ECO:0000256" key="2">
    <source>
        <dbReference type="ARBA" id="ARBA00011738"/>
    </source>
</evidence>
<comment type="subunit">
    <text evidence="2">Homodimer.</text>
</comment>
<keyword evidence="5 12" id="KW-0274">FAD</keyword>
<feature type="binding site" evidence="12">
    <location>
        <begin position="163"/>
        <end position="170"/>
    </location>
    <ligand>
        <name>NAD(+)</name>
        <dbReference type="ChEBI" id="CHEBI:57540"/>
    </ligand>
</feature>
<keyword evidence="9 14" id="KW-0676">Redox-active center</keyword>
<feature type="binding site" evidence="12">
    <location>
        <position position="104"/>
    </location>
    <ligand>
        <name>FAD</name>
        <dbReference type="ChEBI" id="CHEBI:57692"/>
    </ligand>
</feature>
<evidence type="ECO:0000259" key="16">
    <source>
        <dbReference type="Pfam" id="PF07992"/>
    </source>
</evidence>
<keyword evidence="12" id="KW-0547">Nucleotide-binding</keyword>
<feature type="binding site" evidence="12">
    <location>
        <position position="40"/>
    </location>
    <ligand>
        <name>FAD</name>
        <dbReference type="ChEBI" id="CHEBI:57692"/>
    </ligand>
</feature>
<feature type="active site" description="Proton acceptor" evidence="11">
    <location>
        <position position="424"/>
    </location>
</feature>
<evidence type="ECO:0000259" key="15">
    <source>
        <dbReference type="Pfam" id="PF02852"/>
    </source>
</evidence>
<dbReference type="SUPFAM" id="SSF55424">
    <property type="entry name" value="FAD/NAD-linked reductases, dimerisation (C-terminal) domain"/>
    <property type="match status" value="1"/>
</dbReference>
<dbReference type="PRINTS" id="PR00368">
    <property type="entry name" value="FADPNR"/>
</dbReference>
<evidence type="ECO:0000313" key="17">
    <source>
        <dbReference type="EMBL" id="CAD8232727.1"/>
    </source>
</evidence>
<evidence type="ECO:0000256" key="8">
    <source>
        <dbReference type="ARBA" id="ARBA00023157"/>
    </source>
</evidence>
<dbReference type="PANTHER" id="PTHR42737:SF9">
    <property type="entry name" value="GLUTATHIONE REDUCTASE"/>
    <property type="match status" value="1"/>
</dbReference>
<sequence>MAAAAGARVAVCEMPYSTKASDTTGGVGGTCVIRGCVPKKLMMYGSEYAHAFKDCEGFGWTVPEAPTHDMRTLIFNKNKELDRLHGIYLKLLNGSGVELLEGRGRMVDAHTVEVDGKKMTAKTILVAVGGRAYVPDIPGKELVLTSDDALDLEELPESITIVGGGYIALEFACIFAGLGAKVDVVYRADLPLRGFDQEVREFLKEQLEVKGITIHAETSPTAVEKQDDGSMVLKTSTGDIATGAVMFATGRKPNTGDIGAAEVGLELAPNGAIKVDEYSRTNIDSIYAVGDVTDRINLTPVALMEGMAFVSTVIKGVPQVPDHSNVPAAVFTQPPVATVGMTEEAATAALGDVDIYTSSFRPMKHTLSGSSERAFMKLVVDAATDKVVGCHMVGEDSAEIMQGLAIAVKMGATKKQFDSTVGIHPSSAEEFVTMRTVSREVRKAETPAAEAVSA</sequence>
<dbReference type="PANTHER" id="PTHR42737">
    <property type="entry name" value="GLUTATHIONE REDUCTASE"/>
    <property type="match status" value="1"/>
</dbReference>
<dbReference type="InterPro" id="IPR016156">
    <property type="entry name" value="FAD/NAD-linked_Rdtase_dimer_sf"/>
</dbReference>
<dbReference type="InterPro" id="IPR046952">
    <property type="entry name" value="GSHR/TRXR-like"/>
</dbReference>
<dbReference type="GO" id="GO:0045454">
    <property type="term" value="P:cell redox homeostasis"/>
    <property type="evidence" value="ECO:0007669"/>
    <property type="project" value="InterPro"/>
</dbReference>
<dbReference type="Pfam" id="PF07992">
    <property type="entry name" value="Pyr_redox_2"/>
    <property type="match status" value="1"/>
</dbReference>
<protein>
    <recommendedName>
        <fullName evidence="3">glutathione-disulfide reductase</fullName>
        <ecNumber evidence="3">1.8.1.7</ecNumber>
    </recommendedName>
</protein>
<feature type="disulfide bond" description="Redox-active" evidence="13">
    <location>
        <begin position="31"/>
        <end position="36"/>
    </location>
</feature>
<dbReference type="NCBIfam" id="NF004776">
    <property type="entry name" value="PRK06116.1"/>
    <property type="match status" value="1"/>
</dbReference>
<evidence type="ECO:0000256" key="12">
    <source>
        <dbReference type="PIRSR" id="PIRSR000350-3"/>
    </source>
</evidence>
<comment type="cofactor">
    <cofactor evidence="12">
        <name>FAD</name>
        <dbReference type="ChEBI" id="CHEBI:57692"/>
    </cofactor>
    <text evidence="12">Binds 1 FAD per subunit.</text>
</comment>
<evidence type="ECO:0000256" key="6">
    <source>
        <dbReference type="ARBA" id="ARBA00022857"/>
    </source>
</evidence>
<gene>
    <name evidence="17" type="ORF">PCOL08062_LOCUS2661</name>
</gene>
<evidence type="ECO:0000256" key="1">
    <source>
        <dbReference type="ARBA" id="ARBA00007532"/>
    </source>
</evidence>
<evidence type="ECO:0000256" key="11">
    <source>
        <dbReference type="PIRSR" id="PIRSR000350-2"/>
    </source>
</evidence>
<dbReference type="SUPFAM" id="SSF51905">
    <property type="entry name" value="FAD/NAD(P)-binding domain"/>
    <property type="match status" value="1"/>
</dbReference>
<feature type="domain" description="FAD/NAD(P)-binding" evidence="16">
    <location>
        <begin position="3"/>
        <end position="306"/>
    </location>
</feature>
<feature type="binding site" evidence="12">
    <location>
        <position position="250"/>
    </location>
    <ligand>
        <name>NAD(+)</name>
        <dbReference type="ChEBI" id="CHEBI:57540"/>
    </ligand>
</feature>
<accession>A0A7R9TDR2</accession>
<keyword evidence="4 14" id="KW-0285">Flavoprotein</keyword>
<keyword evidence="6" id="KW-0521">NADP</keyword>
<keyword evidence="7 14" id="KW-0560">Oxidoreductase</keyword>
<dbReference type="EC" id="1.8.1.7" evidence="3"/>
<dbReference type="GO" id="GO:0006749">
    <property type="term" value="P:glutathione metabolic process"/>
    <property type="evidence" value="ECO:0007669"/>
    <property type="project" value="TreeGrafter"/>
</dbReference>
<name>A0A7R9TDR2_9VIRI</name>
<dbReference type="GO" id="GO:0005739">
    <property type="term" value="C:mitochondrion"/>
    <property type="evidence" value="ECO:0007669"/>
    <property type="project" value="TreeGrafter"/>
</dbReference>
<dbReference type="GO" id="GO:0050660">
    <property type="term" value="F:flavin adenine dinucleotide binding"/>
    <property type="evidence" value="ECO:0007669"/>
    <property type="project" value="InterPro"/>
</dbReference>
<dbReference type="InterPro" id="IPR023753">
    <property type="entry name" value="FAD/NAD-binding_dom"/>
</dbReference>
<feature type="domain" description="Pyridine nucleotide-disulphide oxidoreductase dimerisation" evidence="15">
    <location>
        <begin position="326"/>
        <end position="434"/>
    </location>
</feature>
<dbReference type="InterPro" id="IPR004099">
    <property type="entry name" value="Pyr_nucl-diS_OxRdtase_dimer"/>
</dbReference>
<evidence type="ECO:0000256" key="9">
    <source>
        <dbReference type="ARBA" id="ARBA00023284"/>
    </source>
</evidence>
<dbReference type="InterPro" id="IPR036188">
    <property type="entry name" value="FAD/NAD-bd_sf"/>
</dbReference>
<dbReference type="InterPro" id="IPR001100">
    <property type="entry name" value="Pyr_nuc-diS_OxRdtase"/>
</dbReference>
<evidence type="ECO:0000256" key="5">
    <source>
        <dbReference type="ARBA" id="ARBA00022827"/>
    </source>
</evidence>
<keyword evidence="12" id="KW-0520">NAD</keyword>
<dbReference type="PRINTS" id="PR00411">
    <property type="entry name" value="PNDRDTASEI"/>
</dbReference>
<evidence type="ECO:0000256" key="13">
    <source>
        <dbReference type="PIRSR" id="PIRSR000350-4"/>
    </source>
</evidence>
<evidence type="ECO:0000256" key="4">
    <source>
        <dbReference type="ARBA" id="ARBA00022630"/>
    </source>
</evidence>
<organism evidence="17">
    <name type="scientific">Prasinoderma coloniale</name>
    <dbReference type="NCBI Taxonomy" id="156133"/>
    <lineage>
        <taxon>Eukaryota</taxon>
        <taxon>Viridiplantae</taxon>
        <taxon>Prasinodermophyta</taxon>
        <taxon>Prasinodermophyceae</taxon>
        <taxon>Prasinodermales</taxon>
        <taxon>Prasinodermaceae</taxon>
        <taxon>Prasinoderma</taxon>
    </lineage>
</organism>
<dbReference type="Gene3D" id="3.30.390.30">
    <property type="match status" value="1"/>
</dbReference>
<dbReference type="Pfam" id="PF02852">
    <property type="entry name" value="Pyr_redox_dim"/>
    <property type="match status" value="1"/>
</dbReference>
<dbReference type="GO" id="GO:0004362">
    <property type="term" value="F:glutathione-disulfide reductase (NADPH) activity"/>
    <property type="evidence" value="ECO:0007669"/>
    <property type="project" value="UniProtKB-EC"/>
</dbReference>
<dbReference type="InterPro" id="IPR012999">
    <property type="entry name" value="Pyr_OxRdtase_I_AS"/>
</dbReference>
<feature type="binding site" evidence="12">
    <location>
        <position position="291"/>
    </location>
    <ligand>
        <name>FAD</name>
        <dbReference type="ChEBI" id="CHEBI:57692"/>
    </ligand>
</feature>
<evidence type="ECO:0000256" key="3">
    <source>
        <dbReference type="ARBA" id="ARBA00012607"/>
    </source>
</evidence>
<evidence type="ECO:0000256" key="10">
    <source>
        <dbReference type="ARBA" id="ARBA00049142"/>
    </source>
</evidence>
<dbReference type="AlphaFoldDB" id="A0A7R9TDR2"/>
<comment type="similarity">
    <text evidence="1 14">Belongs to the class-I pyridine nucleotide-disulfide oxidoreductase family.</text>
</comment>
<dbReference type="PIRSF" id="PIRSF000350">
    <property type="entry name" value="Mercury_reductase_MerA"/>
    <property type="match status" value="1"/>
</dbReference>
<keyword evidence="8" id="KW-1015">Disulfide bond</keyword>
<dbReference type="Gene3D" id="3.50.50.60">
    <property type="entry name" value="FAD/NAD(P)-binding domain"/>
    <property type="match status" value="2"/>
</dbReference>
<dbReference type="GO" id="GO:0005829">
    <property type="term" value="C:cytosol"/>
    <property type="evidence" value="ECO:0007669"/>
    <property type="project" value="TreeGrafter"/>
</dbReference>
<dbReference type="GO" id="GO:0034599">
    <property type="term" value="P:cellular response to oxidative stress"/>
    <property type="evidence" value="ECO:0007669"/>
    <property type="project" value="TreeGrafter"/>
</dbReference>
<reference evidence="17" key="1">
    <citation type="submission" date="2021-01" db="EMBL/GenBank/DDBJ databases">
        <authorList>
            <person name="Corre E."/>
            <person name="Pelletier E."/>
            <person name="Niang G."/>
            <person name="Scheremetjew M."/>
            <person name="Finn R."/>
            <person name="Kale V."/>
            <person name="Holt S."/>
            <person name="Cochrane G."/>
            <person name="Meng A."/>
            <person name="Brown T."/>
            <person name="Cohen L."/>
        </authorList>
    </citation>
    <scope>NUCLEOTIDE SEQUENCE</scope>
    <source>
        <strain evidence="17">CCMP1413</strain>
    </source>
</reference>